<reference evidence="2 3" key="1">
    <citation type="journal article" date="2021" name="Nat. Commun.">
        <title>Genetic determinants of endophytism in the Arabidopsis root mycobiome.</title>
        <authorList>
            <person name="Mesny F."/>
            <person name="Miyauchi S."/>
            <person name="Thiergart T."/>
            <person name="Pickel B."/>
            <person name="Atanasova L."/>
            <person name="Karlsson M."/>
            <person name="Huettel B."/>
            <person name="Barry K.W."/>
            <person name="Haridas S."/>
            <person name="Chen C."/>
            <person name="Bauer D."/>
            <person name="Andreopoulos W."/>
            <person name="Pangilinan J."/>
            <person name="LaButti K."/>
            <person name="Riley R."/>
            <person name="Lipzen A."/>
            <person name="Clum A."/>
            <person name="Drula E."/>
            <person name="Henrissat B."/>
            <person name="Kohler A."/>
            <person name="Grigoriev I.V."/>
            <person name="Martin F.M."/>
            <person name="Hacquard S."/>
        </authorList>
    </citation>
    <scope>NUCLEOTIDE SEQUENCE [LARGE SCALE GENOMIC DNA]</scope>
    <source>
        <strain evidence="2 3">MPI-SDFR-AT-0080</strain>
    </source>
</reference>
<comment type="caution">
    <text evidence="2">The sequence shown here is derived from an EMBL/GenBank/DDBJ whole genome shotgun (WGS) entry which is preliminary data.</text>
</comment>
<name>A0ABQ8GN78_9PEZI</name>
<feature type="compositionally biased region" description="Low complexity" evidence="1">
    <location>
        <begin position="128"/>
        <end position="139"/>
    </location>
</feature>
<proteinExistence type="predicted"/>
<accession>A0ABQ8GN78</accession>
<evidence type="ECO:0000313" key="3">
    <source>
        <dbReference type="Proteomes" id="UP000774617"/>
    </source>
</evidence>
<evidence type="ECO:0000313" key="2">
    <source>
        <dbReference type="EMBL" id="KAH7061218.1"/>
    </source>
</evidence>
<sequence>MAIRKVEIPEGGSPVRTPSRCMNLPEMSQLEMISDRLHTHQSMEQLQPEHQQHRGVQTEGLDRESPLEETNDEENTSIRRLRSSISSSHRTPLGEVSESDPRRSSEQLYGSSPLMPGSSSTPPPARTPPRTTSPKSTPRLHPQPGSYPRTACLWLLTPPPHSATPARAACPLVSVAAPRPVPPIPIVAVPRVSAPARAPRRRFCLMDRTLRPRCAR</sequence>
<dbReference type="EMBL" id="JAGTJR010000004">
    <property type="protein sequence ID" value="KAH7061218.1"/>
    <property type="molecule type" value="Genomic_DNA"/>
</dbReference>
<dbReference type="Proteomes" id="UP000774617">
    <property type="component" value="Unassembled WGS sequence"/>
</dbReference>
<organism evidence="2 3">
    <name type="scientific">Macrophomina phaseolina</name>
    <dbReference type="NCBI Taxonomy" id="35725"/>
    <lineage>
        <taxon>Eukaryota</taxon>
        <taxon>Fungi</taxon>
        <taxon>Dikarya</taxon>
        <taxon>Ascomycota</taxon>
        <taxon>Pezizomycotina</taxon>
        <taxon>Dothideomycetes</taxon>
        <taxon>Dothideomycetes incertae sedis</taxon>
        <taxon>Botryosphaeriales</taxon>
        <taxon>Botryosphaeriaceae</taxon>
        <taxon>Macrophomina</taxon>
    </lineage>
</organism>
<feature type="compositionally biased region" description="Polar residues" evidence="1">
    <location>
        <begin position="40"/>
        <end position="49"/>
    </location>
</feature>
<keyword evidence="3" id="KW-1185">Reference proteome</keyword>
<gene>
    <name evidence="2" type="ORF">B0J12DRAFT_695396</name>
</gene>
<evidence type="ECO:0000256" key="1">
    <source>
        <dbReference type="SAM" id="MobiDB-lite"/>
    </source>
</evidence>
<protein>
    <submittedName>
        <fullName evidence="2">Uncharacterized protein</fullName>
    </submittedName>
</protein>
<feature type="region of interest" description="Disordered" evidence="1">
    <location>
        <begin position="1"/>
        <end position="146"/>
    </location>
</feature>